<accession>A0A836HD95</accession>
<protein>
    <submittedName>
        <fullName evidence="2">Uncharacterized protein</fullName>
    </submittedName>
</protein>
<dbReference type="Proteomes" id="UP000674143">
    <property type="component" value="Unassembled WGS sequence"/>
</dbReference>
<comment type="caution">
    <text evidence="2">The sequence shown here is derived from an EMBL/GenBank/DDBJ whole genome shotgun (WGS) entry which is preliminary data.</text>
</comment>
<feature type="compositionally biased region" description="Low complexity" evidence="1">
    <location>
        <begin position="348"/>
        <end position="357"/>
    </location>
</feature>
<evidence type="ECO:0000256" key="1">
    <source>
        <dbReference type="SAM" id="MobiDB-lite"/>
    </source>
</evidence>
<feature type="compositionally biased region" description="Low complexity" evidence="1">
    <location>
        <begin position="371"/>
        <end position="382"/>
    </location>
</feature>
<keyword evidence="3" id="KW-1185">Reference proteome</keyword>
<dbReference type="SMR" id="A0A836HD95"/>
<gene>
    <name evidence="2" type="ORF">LSCM4_04228</name>
</gene>
<organism evidence="2 3">
    <name type="scientific">Leishmania orientalis</name>
    <dbReference type="NCBI Taxonomy" id="2249476"/>
    <lineage>
        <taxon>Eukaryota</taxon>
        <taxon>Discoba</taxon>
        <taxon>Euglenozoa</taxon>
        <taxon>Kinetoplastea</taxon>
        <taxon>Metakinetoplastina</taxon>
        <taxon>Trypanosomatida</taxon>
        <taxon>Trypanosomatidae</taxon>
        <taxon>Leishmaniinae</taxon>
        <taxon>Leishmania</taxon>
    </lineage>
</organism>
<proteinExistence type="predicted"/>
<dbReference type="AlphaFoldDB" id="A0A836HD95"/>
<dbReference type="KEGG" id="loi:92360151"/>
<reference evidence="3" key="1">
    <citation type="journal article" date="2021" name="Microbiol. Resour. Announc.">
        <title>LGAAP: Leishmaniinae Genome Assembly and Annotation Pipeline.</title>
        <authorList>
            <person name="Almutairi H."/>
            <person name="Urbaniak M.D."/>
            <person name="Bates M.D."/>
            <person name="Jariyapan N."/>
            <person name="Kwakye-Nuako G."/>
            <person name="Thomaz-Soccol V."/>
            <person name="Al-Salem W.S."/>
            <person name="Dillon R.J."/>
            <person name="Bates P.A."/>
            <person name="Gatherer D."/>
        </authorList>
    </citation>
    <scope>NUCLEOTIDE SEQUENCE [LARGE SCALE GENOMIC DNA]</scope>
</reference>
<dbReference type="RefSeq" id="XP_067062154.1">
    <property type="nucleotide sequence ID" value="XM_067206217.1"/>
</dbReference>
<sequence>MPPVVSGYTFADFLQRLERSPVSHMSPLYHEHRLLFVNRPDMLSRAVLSISWERGLSILQAAYYTQPVAAETYRALLARMLRHNRHVSRIGAGQLVSWQAAMKVMNEAVLAHGTSLPTRVAVSTLRLLAPHRQWRTAIDVLKLNQANGQLTKPMLLDAAHACATGAAWLHALKLLMHLHQQDPPLLFDAIQSMRPPGSTALTAAAGAHALLPTVRDGGAPTPAQQHILSVLNNVVGSVPYEAAMQSPLCTSYLTHLLASTTLKPELKVQRATAAMAQLPWTVALALLSDLSEPALLTDAEWTRVRNTVLLPSNSDAGREDGGSGACAERQRRQPPSARRKLKRRRDVSSAVALSDAAGAERNDGDTKEAKSPSSTSLTSSASSWSRSMVAAAGVHSHEADMELATAALFSRMQLLHASPTTAAAMMAVMVDKLPTPAMAAAFLQSCAAHLARSGSAPSPAANDVDAARQGDGNTTGSVAATRHPVVVHALLRNCARHENGWVTAAPALLGHSAAQAATPPELLSSLVRQLRQAKQVALAVRLLQEHIIPSGSLLTPSSLEDMLECALAYNRAIRLRHLHAKPANDRDSSAAGKVTPKLSGVHWISALSWVKSRQAAFSEHRISKTGTGPSQGAVSRHPLEVVALEKPLSPKMLSLLINICVLGGSPQGALHALGYARRVSKTELPLTPQIRALLFCMQYDRPCEAEAIVEQCAKCEGHAVAEPLRHLLRLIGESKSHDGERHGE</sequence>
<feature type="region of interest" description="Disordered" evidence="1">
    <location>
        <begin position="311"/>
        <end position="382"/>
    </location>
</feature>
<feature type="region of interest" description="Disordered" evidence="1">
    <location>
        <begin position="454"/>
        <end position="479"/>
    </location>
</feature>
<reference evidence="3" key="2">
    <citation type="journal article" date="2021" name="Sci. Data">
        <title>Chromosome-scale genome sequencing, assembly and annotation of six genomes from subfamily Leishmaniinae.</title>
        <authorList>
            <person name="Almutairi H."/>
            <person name="Urbaniak M.D."/>
            <person name="Bates M.D."/>
            <person name="Jariyapan N."/>
            <person name="Kwakye-Nuako G."/>
            <person name="Thomaz Soccol V."/>
            <person name="Al-Salem W.S."/>
            <person name="Dillon R.J."/>
            <person name="Bates P.A."/>
            <person name="Gatherer D."/>
        </authorList>
    </citation>
    <scope>NUCLEOTIDE SEQUENCE [LARGE SCALE GENOMIC DNA]</scope>
</reference>
<dbReference type="GeneID" id="92360151"/>
<feature type="compositionally biased region" description="Basic and acidic residues" evidence="1">
    <location>
        <begin position="358"/>
        <end position="370"/>
    </location>
</feature>
<name>A0A836HD95_9TRYP</name>
<evidence type="ECO:0000313" key="3">
    <source>
        <dbReference type="Proteomes" id="UP000674143"/>
    </source>
</evidence>
<dbReference type="EMBL" id="JAFHLR010000027">
    <property type="protein sequence ID" value="KAG5475646.1"/>
    <property type="molecule type" value="Genomic_DNA"/>
</dbReference>
<evidence type="ECO:0000313" key="2">
    <source>
        <dbReference type="EMBL" id="KAG5475646.1"/>
    </source>
</evidence>